<gene>
    <name evidence="1" type="ORF">HUN01_28590</name>
</gene>
<dbReference type="Proteomes" id="UP000514713">
    <property type="component" value="Chromosome"/>
</dbReference>
<keyword evidence="2" id="KW-1185">Reference proteome</keyword>
<dbReference type="KEGG" id="ned:HUN01_28590"/>
<proteinExistence type="predicted"/>
<reference evidence="2" key="1">
    <citation type="submission" date="2020-06" db="EMBL/GenBank/DDBJ databases">
        <title>Nostoc edaphicum CCNP1411 genome.</title>
        <authorList>
            <person name="Fidor A."/>
            <person name="Grabski M."/>
            <person name="Gawor J."/>
            <person name="Gromadka R."/>
            <person name="Wegrzyn G."/>
            <person name="Mazur-Marzec H."/>
        </authorList>
    </citation>
    <scope>NUCLEOTIDE SEQUENCE [LARGE SCALE GENOMIC DNA]</scope>
    <source>
        <strain evidence="2">CCNP1411</strain>
    </source>
</reference>
<dbReference type="EMBL" id="CP054698">
    <property type="protein sequence ID" value="QMS91363.1"/>
    <property type="molecule type" value="Genomic_DNA"/>
</dbReference>
<evidence type="ECO:0000313" key="2">
    <source>
        <dbReference type="Proteomes" id="UP000514713"/>
    </source>
</evidence>
<protein>
    <recommendedName>
        <fullName evidence="3">CopG family transcriptional regulator</fullName>
    </recommendedName>
</protein>
<name>A0A7D7QWH7_9NOSO</name>
<accession>A0A7D7QWH7</accession>
<dbReference type="RefSeq" id="WP_181928998.1">
    <property type="nucleotide sequence ID" value="NZ_CP054698.1"/>
</dbReference>
<sequence length="94" mass="10479">MSKLATFRIDDEDWQKFQELAKTQGTSASALLVNFIRSSITSPEVTKRQESGDVESAIQAKLASIDERIENAVQLKLADVDRRIESAIQEKLVA</sequence>
<organism evidence="1 2">
    <name type="scientific">Nostoc edaphicum CCNP1411</name>
    <dbReference type="NCBI Taxonomy" id="1472755"/>
    <lineage>
        <taxon>Bacteria</taxon>
        <taxon>Bacillati</taxon>
        <taxon>Cyanobacteriota</taxon>
        <taxon>Cyanophyceae</taxon>
        <taxon>Nostocales</taxon>
        <taxon>Nostocaceae</taxon>
        <taxon>Nostoc</taxon>
    </lineage>
</organism>
<dbReference type="AlphaFoldDB" id="A0A7D7QWH7"/>
<evidence type="ECO:0000313" key="1">
    <source>
        <dbReference type="EMBL" id="QMS91363.1"/>
    </source>
</evidence>
<evidence type="ECO:0008006" key="3">
    <source>
        <dbReference type="Google" id="ProtNLM"/>
    </source>
</evidence>